<feature type="region of interest" description="Disordered" evidence="5">
    <location>
        <begin position="729"/>
        <end position="752"/>
    </location>
</feature>
<protein>
    <recommendedName>
        <fullName evidence="6">Sec39 domain-containing protein</fullName>
    </recommendedName>
</protein>
<dbReference type="HOGENOM" id="CLU_006056_0_0_1"/>
<dbReference type="OrthoDB" id="3434013at2759"/>
<dbReference type="KEGG" id="bcom:BAUCODRAFT_99957"/>
<dbReference type="Pfam" id="PF08314">
    <property type="entry name" value="Sec39"/>
    <property type="match status" value="1"/>
</dbReference>
<dbReference type="eggNOG" id="ENOG502R87S">
    <property type="taxonomic scope" value="Eukaryota"/>
</dbReference>
<evidence type="ECO:0000256" key="2">
    <source>
        <dbReference type="ARBA" id="ARBA00022448"/>
    </source>
</evidence>
<dbReference type="GO" id="GO:0006890">
    <property type="term" value="P:retrograde vesicle-mediated transport, Golgi to endoplasmic reticulum"/>
    <property type="evidence" value="ECO:0007669"/>
    <property type="project" value="InterPro"/>
</dbReference>
<evidence type="ECO:0000256" key="5">
    <source>
        <dbReference type="SAM" id="MobiDB-lite"/>
    </source>
</evidence>
<feature type="domain" description="Sec39" evidence="6">
    <location>
        <begin position="12"/>
        <end position="823"/>
    </location>
</feature>
<dbReference type="PANTHER" id="PTHR40787:SF3">
    <property type="entry name" value="PROTEIN TRANSPORT PROTEIN SEC39"/>
    <property type="match status" value="1"/>
</dbReference>
<dbReference type="RefSeq" id="XP_007671788.1">
    <property type="nucleotide sequence ID" value="XM_007673598.1"/>
</dbReference>
<evidence type="ECO:0000256" key="4">
    <source>
        <dbReference type="ARBA" id="ARBA00022927"/>
    </source>
</evidence>
<proteinExistence type="predicted"/>
<dbReference type="GO" id="GO:0005783">
    <property type="term" value="C:endoplasmic reticulum"/>
    <property type="evidence" value="ECO:0007669"/>
    <property type="project" value="UniProtKB-SubCell"/>
</dbReference>
<name>M2N8X8_BAUPA</name>
<evidence type="ECO:0000256" key="1">
    <source>
        <dbReference type="ARBA" id="ARBA00004240"/>
    </source>
</evidence>
<dbReference type="AlphaFoldDB" id="M2N8X8"/>
<feature type="region of interest" description="Disordered" evidence="5">
    <location>
        <begin position="901"/>
        <end position="933"/>
    </location>
</feature>
<comment type="subcellular location">
    <subcellularLocation>
        <location evidence="1">Endoplasmic reticulum</location>
    </subcellularLocation>
</comment>
<keyword evidence="4" id="KW-0653">Protein transport</keyword>
<keyword evidence="3" id="KW-0256">Endoplasmic reticulum</keyword>
<dbReference type="GeneID" id="19117538"/>
<dbReference type="EMBL" id="KB445550">
    <property type="protein sequence ID" value="EMD00604.1"/>
    <property type="molecule type" value="Genomic_DNA"/>
</dbReference>
<evidence type="ECO:0000313" key="7">
    <source>
        <dbReference type="EMBL" id="EMD00604.1"/>
    </source>
</evidence>
<accession>M2N8X8</accession>
<sequence length="965" mass="107849">MSVKDLSPAQCILLAVHYASSANIKALHSFTPTRLDALDPELVLRILLTYLPESVDPNEYIKYAEEVASRLYLDYDREDIVVDTTPVKELSEQQAQKQVKKLHLLEVRPPKFPPHAPTDLFTRFLCHRACRIDRETGLLDLIPRLVEPFLDRNDFLRMWYVSVVLPMLRLELEYYPNDKDAQGLGLVEFEALEGREGIDYLLVKAEKHDVESTHKDSVLARDVKGLVGPWMYGHTERKRRKLDHDHARVSKISLSGVTEDDKTGHDWEYMYQWLVSHAQSHFSMVTRCVEDWDGPGDVDLGGLGKSRDYLDDEMQRKLEQQYAQAVFASCYAAEADTEETVKGAHSTLARLAELLDFIPPPDLATSVDSLPKIERHTTSLDASQTVADLAPDRLLSPEHPLTTPRLETYMLLQMMVYSAYQLAGLGHAMSLVSVAKLQFYGNAEEQLVVLRKILHGLSRSGARKDETQWASDRAKLMWLWNWGIEQNDEGNATSGAGVLGKIQRKLFEEEMLGCFIETSCYQMATRLYLTNESNKAGQLLPNDTVECVVFAQAMKAYDGASNGNKTRGGMKKANDIITAFKPHFPDSVPFRQAGALITATHSLSFYSLTLQHGVPFQPVSIRVSADPVALLDKILEQNPRSYTKLDDLTSIARNLVSAGLPRKDETSRVDADETLRGVATGNGDLILEKHRKEAERRVTFMAVQAALREDDFETAYSYIVNRLTPSSTEISAMSSRERETSSHKRNKRDTEDDMSWRAAFLAGRYRPSTASPPTLRRLEQRMELLSLALLLAPTSALTDILAAWRRCEEETTSLQLSQQQAMEDFDNRADKRLSGGPSTVPGNFTITGEQPELLLNQKRREMGRMTGQANSEGDAPMSMFDLTRSAARAFSKNAFPLRSVASASSRSSAEQQRGLEDSTGSLGGEGGLSAQTQRVRKRDIVANAVTGGLTSGLGWVLGVNESHKQ</sequence>
<organism evidence="7 8">
    <name type="scientific">Baudoinia panamericana (strain UAMH 10762)</name>
    <name type="common">Angels' share fungus</name>
    <name type="synonym">Baudoinia compniacensis (strain UAMH 10762)</name>
    <dbReference type="NCBI Taxonomy" id="717646"/>
    <lineage>
        <taxon>Eukaryota</taxon>
        <taxon>Fungi</taxon>
        <taxon>Dikarya</taxon>
        <taxon>Ascomycota</taxon>
        <taxon>Pezizomycotina</taxon>
        <taxon>Dothideomycetes</taxon>
        <taxon>Dothideomycetidae</taxon>
        <taxon>Mycosphaerellales</taxon>
        <taxon>Teratosphaeriaceae</taxon>
        <taxon>Baudoinia</taxon>
    </lineage>
</organism>
<evidence type="ECO:0000256" key="3">
    <source>
        <dbReference type="ARBA" id="ARBA00022824"/>
    </source>
</evidence>
<evidence type="ECO:0000259" key="6">
    <source>
        <dbReference type="Pfam" id="PF08314"/>
    </source>
</evidence>
<reference evidence="7 8" key="1">
    <citation type="journal article" date="2012" name="PLoS Pathog.">
        <title>Diverse lifestyles and strategies of plant pathogenesis encoded in the genomes of eighteen Dothideomycetes fungi.</title>
        <authorList>
            <person name="Ohm R.A."/>
            <person name="Feau N."/>
            <person name="Henrissat B."/>
            <person name="Schoch C.L."/>
            <person name="Horwitz B.A."/>
            <person name="Barry K.W."/>
            <person name="Condon B.J."/>
            <person name="Copeland A.C."/>
            <person name="Dhillon B."/>
            <person name="Glaser F."/>
            <person name="Hesse C.N."/>
            <person name="Kosti I."/>
            <person name="LaButti K."/>
            <person name="Lindquist E.A."/>
            <person name="Lucas S."/>
            <person name="Salamov A.A."/>
            <person name="Bradshaw R.E."/>
            <person name="Ciuffetti L."/>
            <person name="Hamelin R.C."/>
            <person name="Kema G.H.J."/>
            <person name="Lawrence C."/>
            <person name="Scott J.A."/>
            <person name="Spatafora J.W."/>
            <person name="Turgeon B.G."/>
            <person name="de Wit P.J.G.M."/>
            <person name="Zhong S."/>
            <person name="Goodwin S.B."/>
            <person name="Grigoriev I.V."/>
        </authorList>
    </citation>
    <scope>NUCLEOTIDE SEQUENCE [LARGE SCALE GENOMIC DNA]</scope>
    <source>
        <strain evidence="7 8">UAMH 10762</strain>
    </source>
</reference>
<dbReference type="GO" id="GO:0015031">
    <property type="term" value="P:protein transport"/>
    <property type="evidence" value="ECO:0007669"/>
    <property type="project" value="UniProtKB-KW"/>
</dbReference>
<gene>
    <name evidence="7" type="ORF">BAUCODRAFT_99957</name>
</gene>
<evidence type="ECO:0000313" key="8">
    <source>
        <dbReference type="Proteomes" id="UP000011761"/>
    </source>
</evidence>
<dbReference type="PANTHER" id="PTHR40787">
    <property type="entry name" value="SECRETED PROTEIN"/>
    <property type="match status" value="1"/>
</dbReference>
<dbReference type="OMA" id="GMKRAYD"/>
<dbReference type="Proteomes" id="UP000011761">
    <property type="component" value="Unassembled WGS sequence"/>
</dbReference>
<keyword evidence="2" id="KW-0813">Transport</keyword>
<dbReference type="InterPro" id="IPR013244">
    <property type="entry name" value="Sec39_domain"/>
</dbReference>
<keyword evidence="8" id="KW-1185">Reference proteome</keyword>